<gene>
    <name evidence="8" type="ORF">CJD38_17705</name>
</gene>
<evidence type="ECO:0000256" key="2">
    <source>
        <dbReference type="ARBA" id="ARBA00023015"/>
    </source>
</evidence>
<dbReference type="GO" id="GO:0006352">
    <property type="term" value="P:DNA-templated transcription initiation"/>
    <property type="evidence" value="ECO:0007669"/>
    <property type="project" value="InterPro"/>
</dbReference>
<evidence type="ECO:0000256" key="3">
    <source>
        <dbReference type="ARBA" id="ARBA00023082"/>
    </source>
</evidence>
<dbReference type="RefSeq" id="WP_107941730.1">
    <property type="nucleotide sequence ID" value="NZ_QANS01000009.1"/>
</dbReference>
<proteinExistence type="inferred from homology"/>
<feature type="domain" description="RNA polymerase sigma factor 70 region 4 type 2" evidence="7">
    <location>
        <begin position="127"/>
        <end position="177"/>
    </location>
</feature>
<dbReference type="PANTHER" id="PTHR43133">
    <property type="entry name" value="RNA POLYMERASE ECF-TYPE SIGMA FACTO"/>
    <property type="match status" value="1"/>
</dbReference>
<dbReference type="EMBL" id="QANS01000009">
    <property type="protein sequence ID" value="PTU28270.1"/>
    <property type="molecule type" value="Genomic_DNA"/>
</dbReference>
<evidence type="ECO:0000313" key="9">
    <source>
        <dbReference type="Proteomes" id="UP000244248"/>
    </source>
</evidence>
<keyword evidence="3" id="KW-0731">Sigma factor</keyword>
<evidence type="ECO:0000256" key="1">
    <source>
        <dbReference type="ARBA" id="ARBA00010641"/>
    </source>
</evidence>
<protein>
    <submittedName>
        <fullName evidence="8">RNA polymerase subunit sigma-24</fullName>
    </submittedName>
</protein>
<dbReference type="InterPro" id="IPR013325">
    <property type="entry name" value="RNA_pol_sigma_r2"/>
</dbReference>
<reference evidence="8 9" key="1">
    <citation type="submission" date="2018-04" db="EMBL/GenBank/DDBJ databases">
        <title>Novel species isolated from glacier.</title>
        <authorList>
            <person name="Liu Q."/>
            <person name="Xin Y.-H."/>
        </authorList>
    </citation>
    <scope>NUCLEOTIDE SEQUENCE [LARGE SCALE GENOMIC DNA]</scope>
    <source>
        <strain evidence="8 9">GT1R17</strain>
    </source>
</reference>
<keyword evidence="4" id="KW-0804">Transcription</keyword>
<evidence type="ECO:0000259" key="6">
    <source>
        <dbReference type="Pfam" id="PF04542"/>
    </source>
</evidence>
<dbReference type="GO" id="GO:0016987">
    <property type="term" value="F:sigma factor activity"/>
    <property type="evidence" value="ECO:0007669"/>
    <property type="project" value="UniProtKB-KW"/>
</dbReference>
<dbReference type="Proteomes" id="UP000244248">
    <property type="component" value="Unassembled WGS sequence"/>
</dbReference>
<dbReference type="NCBIfam" id="TIGR02937">
    <property type="entry name" value="sigma70-ECF"/>
    <property type="match status" value="1"/>
</dbReference>
<dbReference type="InterPro" id="IPR013249">
    <property type="entry name" value="RNA_pol_sigma70_r4_t2"/>
</dbReference>
<dbReference type="InterPro" id="IPR036388">
    <property type="entry name" value="WH-like_DNA-bd_sf"/>
</dbReference>
<sequence length="186" mass="21182">MANIGVDMDVVPETENRISAEFNGELDLLVRRYQSALLRYFSKRISNRADAEDLVQEVFIRIARQGNTTNIDHVEAYLFQTASNLLRDRARREATHHASQHISFEDSGYEGESPSEERVYEGREAIEQFLEVVAGMPPRRRMVFLMHRFMGLSYGAIALRLGISASVVEKHMSRALLQFHASLGPL</sequence>
<dbReference type="Gene3D" id="1.10.1740.10">
    <property type="match status" value="1"/>
</dbReference>
<dbReference type="Pfam" id="PF08281">
    <property type="entry name" value="Sigma70_r4_2"/>
    <property type="match status" value="1"/>
</dbReference>
<dbReference type="InterPro" id="IPR007627">
    <property type="entry name" value="RNA_pol_sigma70_r2"/>
</dbReference>
<dbReference type="InterPro" id="IPR014284">
    <property type="entry name" value="RNA_pol_sigma-70_dom"/>
</dbReference>
<dbReference type="AlphaFoldDB" id="A0A2T5MB85"/>
<evidence type="ECO:0000256" key="5">
    <source>
        <dbReference type="SAM" id="MobiDB-lite"/>
    </source>
</evidence>
<evidence type="ECO:0000256" key="4">
    <source>
        <dbReference type="ARBA" id="ARBA00023163"/>
    </source>
</evidence>
<keyword evidence="2" id="KW-0805">Transcription regulation</keyword>
<dbReference type="SUPFAM" id="SSF88659">
    <property type="entry name" value="Sigma3 and sigma4 domains of RNA polymerase sigma factors"/>
    <property type="match status" value="1"/>
</dbReference>
<evidence type="ECO:0000313" key="8">
    <source>
        <dbReference type="EMBL" id="PTU28270.1"/>
    </source>
</evidence>
<dbReference type="InterPro" id="IPR039425">
    <property type="entry name" value="RNA_pol_sigma-70-like"/>
</dbReference>
<dbReference type="Gene3D" id="1.10.10.10">
    <property type="entry name" value="Winged helix-like DNA-binding domain superfamily/Winged helix DNA-binding domain"/>
    <property type="match status" value="1"/>
</dbReference>
<organism evidence="8 9">
    <name type="scientific">Stenotrophobium rhamnosiphilum</name>
    <dbReference type="NCBI Taxonomy" id="2029166"/>
    <lineage>
        <taxon>Bacteria</taxon>
        <taxon>Pseudomonadati</taxon>
        <taxon>Pseudomonadota</taxon>
        <taxon>Gammaproteobacteria</taxon>
        <taxon>Nevskiales</taxon>
        <taxon>Nevskiaceae</taxon>
        <taxon>Stenotrophobium</taxon>
    </lineage>
</organism>
<name>A0A2T5MB85_9GAMM</name>
<feature type="domain" description="RNA polymerase sigma-70 region 2" evidence="6">
    <location>
        <begin position="29"/>
        <end position="94"/>
    </location>
</feature>
<dbReference type="OrthoDB" id="9797134at2"/>
<feature type="region of interest" description="Disordered" evidence="5">
    <location>
        <begin position="96"/>
        <end position="116"/>
    </location>
</feature>
<accession>A0A2T5MB85</accession>
<dbReference type="InterPro" id="IPR013324">
    <property type="entry name" value="RNA_pol_sigma_r3/r4-like"/>
</dbReference>
<comment type="caution">
    <text evidence="8">The sequence shown here is derived from an EMBL/GenBank/DDBJ whole genome shotgun (WGS) entry which is preliminary data.</text>
</comment>
<comment type="similarity">
    <text evidence="1">Belongs to the sigma-70 factor family. ECF subfamily.</text>
</comment>
<dbReference type="Pfam" id="PF04542">
    <property type="entry name" value="Sigma70_r2"/>
    <property type="match status" value="1"/>
</dbReference>
<dbReference type="SUPFAM" id="SSF88946">
    <property type="entry name" value="Sigma2 domain of RNA polymerase sigma factors"/>
    <property type="match status" value="1"/>
</dbReference>
<dbReference type="GO" id="GO:0003677">
    <property type="term" value="F:DNA binding"/>
    <property type="evidence" value="ECO:0007669"/>
    <property type="project" value="InterPro"/>
</dbReference>
<dbReference type="CDD" id="cd06171">
    <property type="entry name" value="Sigma70_r4"/>
    <property type="match status" value="1"/>
</dbReference>
<dbReference type="PANTHER" id="PTHR43133:SF63">
    <property type="entry name" value="RNA POLYMERASE SIGMA FACTOR FECI-RELATED"/>
    <property type="match status" value="1"/>
</dbReference>
<evidence type="ECO:0000259" key="7">
    <source>
        <dbReference type="Pfam" id="PF08281"/>
    </source>
</evidence>
<keyword evidence="9" id="KW-1185">Reference proteome</keyword>